<dbReference type="RefSeq" id="XP_045291945.1">
    <property type="nucleotide sequence ID" value="XM_045427970.1"/>
</dbReference>
<dbReference type="InterPro" id="IPR039723">
    <property type="entry name" value="Vps71/ZNHIT1"/>
</dbReference>
<proteinExistence type="predicted"/>
<accession>C0NCS4</accession>
<dbReference type="InterPro" id="IPR007529">
    <property type="entry name" value="Znf_HIT"/>
</dbReference>
<keyword evidence="7" id="KW-1185">Reference proteome</keyword>
<evidence type="ECO:0000256" key="4">
    <source>
        <dbReference type="SAM" id="MobiDB-lite"/>
    </source>
</evidence>
<keyword evidence="2" id="KW-0863">Zinc-finger</keyword>
<dbReference type="STRING" id="447093.C0NCS4"/>
<feature type="region of interest" description="Disordered" evidence="4">
    <location>
        <begin position="130"/>
        <end position="209"/>
    </location>
</feature>
<keyword evidence="3" id="KW-0862">Zinc</keyword>
<dbReference type="GO" id="GO:0005634">
    <property type="term" value="C:nucleus"/>
    <property type="evidence" value="ECO:0007669"/>
    <property type="project" value="UniProtKB-ARBA"/>
</dbReference>
<sequence length="316" mass="34077">MSLNKIEILPTSSSHLTPGWAYVPDTRYGNSTDTGRATGRAAGARKRAVRDLGVIGRAEASSSRQNTATLRHIAELDRENHKDTYIPIPTKQKSAIAKDKPRGKTTSNVRRILLSQKTFKNYLDDEEAALAQAQSHSPAAGQPSSTTTAATARSTPLKSSKPSTPRTSSHPATATPNKTSSTTGQPSEPPNVASSRASTSTIQKPQPNQQLIASNYDNDPLLRSYIPSAPSERLMQLLLAEPPLSYNASLATVAPPDCGPGTPAVSKPPRHFCSICGYWGRVKCIKCRVRVCGLECYRIHEETSTTWSTRDGNGQQ</sequence>
<organism evidence="6 7">
    <name type="scientific">Ajellomyces capsulatus (strain G186AR / H82 / ATCC MYA-2454 / RMSCC 2432)</name>
    <name type="common">Darling's disease fungus</name>
    <name type="synonym">Histoplasma capsulatum</name>
    <dbReference type="NCBI Taxonomy" id="447093"/>
    <lineage>
        <taxon>Eukaryota</taxon>
        <taxon>Fungi</taxon>
        <taxon>Dikarya</taxon>
        <taxon>Ascomycota</taxon>
        <taxon>Pezizomycotina</taxon>
        <taxon>Eurotiomycetes</taxon>
        <taxon>Eurotiomycetidae</taxon>
        <taxon>Onygenales</taxon>
        <taxon>Ajellomycetaceae</taxon>
        <taxon>Histoplasma</taxon>
    </lineage>
</organism>
<evidence type="ECO:0000313" key="6">
    <source>
        <dbReference type="EMBL" id="EEH11465.1"/>
    </source>
</evidence>
<dbReference type="Pfam" id="PF04438">
    <property type="entry name" value="zf-HIT"/>
    <property type="match status" value="1"/>
</dbReference>
<dbReference type="GO" id="GO:0008270">
    <property type="term" value="F:zinc ion binding"/>
    <property type="evidence" value="ECO:0007669"/>
    <property type="project" value="UniProtKB-KW"/>
</dbReference>
<dbReference type="InParanoid" id="C0NCS4"/>
<dbReference type="VEuPathDB" id="FungiDB:I7I50_02925"/>
<evidence type="ECO:0000256" key="3">
    <source>
        <dbReference type="ARBA" id="ARBA00022833"/>
    </source>
</evidence>
<dbReference type="CDD" id="cd21437">
    <property type="entry name" value="zf-HIT_ZNHIT1_like"/>
    <property type="match status" value="1"/>
</dbReference>
<keyword evidence="1" id="KW-0479">Metal-binding</keyword>
<feature type="compositionally biased region" description="Polar residues" evidence="4">
    <location>
        <begin position="170"/>
        <end position="209"/>
    </location>
</feature>
<evidence type="ECO:0000259" key="5">
    <source>
        <dbReference type="Pfam" id="PF04438"/>
    </source>
</evidence>
<evidence type="ECO:0000256" key="2">
    <source>
        <dbReference type="ARBA" id="ARBA00022771"/>
    </source>
</evidence>
<dbReference type="EMBL" id="GG663363">
    <property type="protein sequence ID" value="EEH11465.1"/>
    <property type="molecule type" value="Genomic_DNA"/>
</dbReference>
<gene>
    <name evidence="6" type="ORF">HCBG_00920</name>
</gene>
<reference evidence="6" key="1">
    <citation type="submission" date="2009-02" db="EMBL/GenBank/DDBJ databases">
        <title>The Genome Sequence of Ajellomyces capsulatus strain G186AR.</title>
        <authorList>
            <consortium name="The Broad Institute Genome Sequencing Platform"/>
            <person name="Champion M."/>
            <person name="Cuomo C."/>
            <person name="Ma L.-J."/>
            <person name="Henn M.R."/>
            <person name="Sil A."/>
            <person name="Goldman B."/>
            <person name="Young S.K."/>
            <person name="Kodira C.D."/>
            <person name="Zeng Q."/>
            <person name="Koehrsen M."/>
            <person name="Alvarado L."/>
            <person name="Berlin A."/>
            <person name="Borenstein D."/>
            <person name="Chen Z."/>
            <person name="Engels R."/>
            <person name="Freedman E."/>
            <person name="Gellesch M."/>
            <person name="Goldberg J."/>
            <person name="Griggs A."/>
            <person name="Gujja S."/>
            <person name="Heiman D."/>
            <person name="Hepburn T."/>
            <person name="Howarth C."/>
            <person name="Jen D."/>
            <person name="Larson L."/>
            <person name="Lewis B."/>
            <person name="Mehta T."/>
            <person name="Park D."/>
            <person name="Pearson M."/>
            <person name="Roberts A."/>
            <person name="Saif S."/>
            <person name="Shea T."/>
            <person name="Shenoy N."/>
            <person name="Sisk P."/>
            <person name="Stolte C."/>
            <person name="Sykes S."/>
            <person name="Walk T."/>
            <person name="White J."/>
            <person name="Yandava C."/>
            <person name="Klein B."/>
            <person name="McEwen J.G."/>
            <person name="Puccia R."/>
            <person name="Goldman G.H."/>
            <person name="Felipe M.S."/>
            <person name="Nino-Vega G."/>
            <person name="San-Blas G."/>
            <person name="Taylor J."/>
            <person name="Mendoza L."/>
            <person name="Galagan J."/>
            <person name="Nusbaum C."/>
            <person name="Birren B."/>
        </authorList>
    </citation>
    <scope>NUCLEOTIDE SEQUENCE</scope>
    <source>
        <strain evidence="6">G186AR</strain>
    </source>
</reference>
<name>C0NCS4_AJECG</name>
<dbReference type="HOGENOM" id="CLU_034747_0_0_1"/>
<feature type="compositionally biased region" description="Low complexity" evidence="4">
    <location>
        <begin position="137"/>
        <end position="169"/>
    </location>
</feature>
<protein>
    <recommendedName>
        <fullName evidence="5">HIT-type domain-containing protein</fullName>
    </recommendedName>
</protein>
<dbReference type="GeneID" id="69033937"/>
<feature type="region of interest" description="Disordered" evidence="4">
    <location>
        <begin position="81"/>
        <end position="111"/>
    </location>
</feature>
<dbReference type="Proteomes" id="UP000001631">
    <property type="component" value="Unassembled WGS sequence"/>
</dbReference>
<dbReference type="AlphaFoldDB" id="C0NCS4"/>
<dbReference type="GO" id="GO:0006338">
    <property type="term" value="P:chromatin remodeling"/>
    <property type="evidence" value="ECO:0007669"/>
    <property type="project" value="InterPro"/>
</dbReference>
<feature type="domain" description="HIT-type" evidence="5">
    <location>
        <begin position="269"/>
        <end position="298"/>
    </location>
</feature>
<evidence type="ECO:0000256" key="1">
    <source>
        <dbReference type="ARBA" id="ARBA00022723"/>
    </source>
</evidence>
<dbReference type="PANTHER" id="PTHR13093">
    <property type="entry name" value="ZINC FINGER HIT DOMAIN CONTAINING PROTEIN 1"/>
    <property type="match status" value="1"/>
</dbReference>
<evidence type="ECO:0000313" key="7">
    <source>
        <dbReference type="Proteomes" id="UP000001631"/>
    </source>
</evidence>